<proteinExistence type="predicted"/>
<dbReference type="OrthoDB" id="2392692at2759"/>
<keyword evidence="3" id="KW-1185">Reference proteome</keyword>
<accession>A0A9N9C2G3</accession>
<evidence type="ECO:0000313" key="3">
    <source>
        <dbReference type="Proteomes" id="UP000789759"/>
    </source>
</evidence>
<sequence length="198" mass="22894">MVPSSAKKTDFQNATRPLMQRKSEHHLREINRHNFLVVLKQKQQALKKSKLFKENLLQAYENITSNLTSLFGSIRSIHHSLKHIFDDQSVIKANGEAQKCEQTIEDLFKQFEYISQLHSGLKCNQDAIENKGDDLMGIDISDPDEDTDSNLNVNMETIISQYHHTESLIDGLLRDLERTESYIDEMILWKVSCSHRPP</sequence>
<dbReference type="AlphaFoldDB" id="A0A9N9C2G3"/>
<name>A0A9N9C2G3_9GLOM</name>
<feature type="non-terminal residue" evidence="2">
    <location>
        <position position="198"/>
    </location>
</feature>
<dbReference type="EMBL" id="CAJVQA010003814">
    <property type="protein sequence ID" value="CAG8584196.1"/>
    <property type="molecule type" value="Genomic_DNA"/>
</dbReference>
<feature type="region of interest" description="Disordered" evidence="1">
    <location>
        <begin position="1"/>
        <end position="21"/>
    </location>
</feature>
<dbReference type="Proteomes" id="UP000789759">
    <property type="component" value="Unassembled WGS sequence"/>
</dbReference>
<comment type="caution">
    <text evidence="2">The sequence shown here is derived from an EMBL/GenBank/DDBJ whole genome shotgun (WGS) entry which is preliminary data.</text>
</comment>
<protein>
    <submittedName>
        <fullName evidence="2">24566_t:CDS:1</fullName>
    </submittedName>
</protein>
<evidence type="ECO:0000256" key="1">
    <source>
        <dbReference type="SAM" id="MobiDB-lite"/>
    </source>
</evidence>
<reference evidence="2" key="1">
    <citation type="submission" date="2021-06" db="EMBL/GenBank/DDBJ databases">
        <authorList>
            <person name="Kallberg Y."/>
            <person name="Tangrot J."/>
            <person name="Rosling A."/>
        </authorList>
    </citation>
    <scope>NUCLEOTIDE SEQUENCE</scope>
    <source>
        <strain evidence="2">FL966</strain>
    </source>
</reference>
<gene>
    <name evidence="2" type="ORF">CPELLU_LOCUS6234</name>
</gene>
<evidence type="ECO:0000313" key="2">
    <source>
        <dbReference type="EMBL" id="CAG8584196.1"/>
    </source>
</evidence>
<organism evidence="2 3">
    <name type="scientific">Cetraspora pellucida</name>
    <dbReference type="NCBI Taxonomy" id="1433469"/>
    <lineage>
        <taxon>Eukaryota</taxon>
        <taxon>Fungi</taxon>
        <taxon>Fungi incertae sedis</taxon>
        <taxon>Mucoromycota</taxon>
        <taxon>Glomeromycotina</taxon>
        <taxon>Glomeromycetes</taxon>
        <taxon>Diversisporales</taxon>
        <taxon>Gigasporaceae</taxon>
        <taxon>Cetraspora</taxon>
    </lineage>
</organism>